<dbReference type="EMBL" id="CM001488">
    <property type="protein sequence ID" value="EIM64532.1"/>
    <property type="molecule type" value="Genomic_DNA"/>
</dbReference>
<dbReference type="RefSeq" id="WP_004074083.1">
    <property type="nucleotide sequence ID" value="NZ_CM001488.1"/>
</dbReference>
<evidence type="ECO:0008006" key="3">
    <source>
        <dbReference type="Google" id="ProtNLM"/>
    </source>
</evidence>
<sequence length="309" mass="35528">MRLVTRSDFDGLGCAAILKEKGIIDEIKFVHPKDIQDGRIEITCDDILANIPFVPCCGIWFDHHSSEQERKVFGNFEGNCEPSAPSTARVIYEYYGGLRYFKNQHLDELVRAIDKSDAAQFTREELLNPEGWVLLSFIMDPRTGLGRYKDYRISNYALMMDMIDYCRNKSDKEILEIPDIKERTVRYFEQDKLFRRMLLDNSRVEGNVVLLDLREQDEIYTGNRFLLYSLFPEANISVQIMWGFQRRNIVITCGYSIINDTAGVDVGSLMLKHGGGGHRRVGTCQVCIDKADDVIKQILEELNKPCVSI</sequence>
<dbReference type="SUPFAM" id="SSF64182">
    <property type="entry name" value="DHH phosphoesterases"/>
    <property type="match status" value="1"/>
</dbReference>
<dbReference type="HOGENOM" id="CLU_917553_0_0_7"/>
<dbReference type="InterPro" id="IPR016877">
    <property type="entry name" value="UCP028235"/>
</dbReference>
<dbReference type="STRING" id="879212.DespoDRAFT_02696"/>
<gene>
    <name evidence="1" type="ORF">DespoDRAFT_02696</name>
</gene>
<protein>
    <recommendedName>
        <fullName evidence="3">Exopolyphosphatase-like enzyme</fullName>
    </recommendedName>
</protein>
<evidence type="ECO:0000313" key="2">
    <source>
        <dbReference type="Proteomes" id="UP000005778"/>
    </source>
</evidence>
<organism evidence="1 2">
    <name type="scientific">Desulfobacter postgatei 2ac9</name>
    <dbReference type="NCBI Taxonomy" id="879212"/>
    <lineage>
        <taxon>Bacteria</taxon>
        <taxon>Pseudomonadati</taxon>
        <taxon>Thermodesulfobacteriota</taxon>
        <taxon>Desulfobacteria</taxon>
        <taxon>Desulfobacterales</taxon>
        <taxon>Desulfobacteraceae</taxon>
        <taxon>Desulfobacter</taxon>
    </lineage>
</organism>
<name>I5B4W9_9BACT</name>
<dbReference type="AlphaFoldDB" id="I5B4W9"/>
<evidence type="ECO:0000313" key="1">
    <source>
        <dbReference type="EMBL" id="EIM64532.1"/>
    </source>
</evidence>
<proteinExistence type="predicted"/>
<reference evidence="1 2" key="2">
    <citation type="submission" date="2012-02" db="EMBL/GenBank/DDBJ databases">
        <title>Improved High-Quality Draft sequence of Desulfobacter postgatei 2ac9.</title>
        <authorList>
            <consortium name="US DOE Joint Genome Institute"/>
            <person name="Lucas S."/>
            <person name="Han J."/>
            <person name="Lapidus A."/>
            <person name="Cheng J.-F."/>
            <person name="Goodwin L."/>
            <person name="Pitluck S."/>
            <person name="Peters L."/>
            <person name="Ovchinnikova G."/>
            <person name="Held B."/>
            <person name="Detter J.C."/>
            <person name="Han C."/>
            <person name="Tapia R."/>
            <person name="Land M."/>
            <person name="Hauser L."/>
            <person name="Kyrpides N."/>
            <person name="Ivanova N."/>
            <person name="Pagani I."/>
            <person name="Orellana R."/>
            <person name="Lovley D."/>
            <person name="Woyke T."/>
        </authorList>
    </citation>
    <scope>NUCLEOTIDE SEQUENCE [LARGE SCALE GENOMIC DNA]</scope>
    <source>
        <strain evidence="1 2">2ac9</strain>
    </source>
</reference>
<reference evidence="1 2" key="1">
    <citation type="submission" date="2011-09" db="EMBL/GenBank/DDBJ databases">
        <authorList>
            <consortium name="US DOE Joint Genome Institute (JGI-PGF)"/>
            <person name="Lucas S."/>
            <person name="Han J."/>
            <person name="Lapidus A."/>
            <person name="Cheng J.-F."/>
            <person name="Goodwin L."/>
            <person name="Pitluck S."/>
            <person name="Peters L."/>
            <person name="Land M.L."/>
            <person name="Hauser L."/>
            <person name="Orellana R."/>
            <person name="Lovley D."/>
            <person name="Woyke T.J."/>
        </authorList>
    </citation>
    <scope>NUCLEOTIDE SEQUENCE [LARGE SCALE GENOMIC DNA]</scope>
    <source>
        <strain evidence="1 2">2ac9</strain>
    </source>
</reference>
<dbReference type="eggNOG" id="COG0618">
    <property type="taxonomic scope" value="Bacteria"/>
</dbReference>
<dbReference type="Proteomes" id="UP000005778">
    <property type="component" value="Chromosome"/>
</dbReference>
<dbReference type="PIRSF" id="PIRSF028235">
    <property type="entry name" value="UCP028235"/>
    <property type="match status" value="1"/>
</dbReference>
<dbReference type="InterPro" id="IPR038763">
    <property type="entry name" value="DHH_sf"/>
</dbReference>
<accession>I5B4W9</accession>
<dbReference type="OrthoDB" id="105221at2"/>
<keyword evidence="2" id="KW-1185">Reference proteome</keyword>